<proteinExistence type="predicted"/>
<keyword evidence="2" id="KW-0143">Chaperone</keyword>
<gene>
    <name evidence="3" type="ORF">DFR85_02525</name>
</gene>
<dbReference type="PANTHER" id="PTHR33620">
    <property type="entry name" value="UREASE ACCESSORY PROTEIN F"/>
    <property type="match status" value="1"/>
</dbReference>
<evidence type="ECO:0000256" key="2">
    <source>
        <dbReference type="ARBA" id="ARBA00023186"/>
    </source>
</evidence>
<dbReference type="Pfam" id="PF01730">
    <property type="entry name" value="UreF"/>
    <property type="match status" value="1"/>
</dbReference>
<dbReference type="InterPro" id="IPR038277">
    <property type="entry name" value="UreF_sf"/>
</dbReference>
<sequence length="198" mass="22586">MLIPRIFQIFDSALPIGSFNYSSGIEEAYYRGYNIENFIYTVFNNVILKGDTVAVIKSFKDPYYMDELVYASKLTNELREMTTNMGRSLASLDLCQDDFIRNVKEGKTYGTYPVVVARICKCLGISEDDCAIGLTYSEASLLVFSAVRLGAISYYRGQEILSTLLNRIEIHEEFEPFDPILDILSKSHEKREPKVFMS</sequence>
<accession>A0A2U9ICB0</accession>
<dbReference type="Gene3D" id="1.10.4190.10">
    <property type="entry name" value="Urease accessory protein UreF"/>
    <property type="match status" value="1"/>
</dbReference>
<evidence type="ECO:0000313" key="3">
    <source>
        <dbReference type="EMBL" id="AWR93656.1"/>
    </source>
</evidence>
<dbReference type="PANTHER" id="PTHR33620:SF1">
    <property type="entry name" value="UREASE ACCESSORY PROTEIN F"/>
    <property type="match status" value="1"/>
</dbReference>
<evidence type="ECO:0000313" key="4">
    <source>
        <dbReference type="Proteomes" id="UP000248044"/>
    </source>
</evidence>
<protein>
    <submittedName>
        <fullName evidence="3">Urease accessory protein UreF</fullName>
    </submittedName>
</protein>
<keyword evidence="4" id="KW-1185">Reference proteome</keyword>
<dbReference type="GO" id="GO:0016151">
    <property type="term" value="F:nickel cation binding"/>
    <property type="evidence" value="ECO:0007669"/>
    <property type="project" value="InterPro"/>
</dbReference>
<dbReference type="RefSeq" id="WP_110269540.1">
    <property type="nucleotide sequence ID" value="NZ_CP029289.2"/>
</dbReference>
<dbReference type="InterPro" id="IPR002639">
    <property type="entry name" value="UreF"/>
</dbReference>
<dbReference type="EMBL" id="CP029289">
    <property type="protein sequence ID" value="AWR93656.1"/>
    <property type="molecule type" value="Genomic_DNA"/>
</dbReference>
<dbReference type="PIRSF" id="PIRSF009467">
    <property type="entry name" value="Ureas_acces_UreF"/>
    <property type="match status" value="1"/>
</dbReference>
<dbReference type="GeneID" id="36830995"/>
<dbReference type="OrthoDB" id="1740at2157"/>
<dbReference type="Proteomes" id="UP000248044">
    <property type="component" value="Chromosome"/>
</dbReference>
<dbReference type="AlphaFoldDB" id="A0A2U9ICB0"/>
<organism evidence="3 4">
    <name type="scientific">Acidianus brierleyi</name>
    <dbReference type="NCBI Taxonomy" id="41673"/>
    <lineage>
        <taxon>Archaea</taxon>
        <taxon>Thermoproteota</taxon>
        <taxon>Thermoprotei</taxon>
        <taxon>Sulfolobales</taxon>
        <taxon>Sulfolobaceae</taxon>
        <taxon>Acidianus</taxon>
    </lineage>
</organism>
<keyword evidence="1" id="KW-0996">Nickel insertion</keyword>
<evidence type="ECO:0000256" key="1">
    <source>
        <dbReference type="ARBA" id="ARBA00022988"/>
    </source>
</evidence>
<name>A0A2U9ICB0_9CREN</name>
<dbReference type="KEGG" id="abri:DFR85_02525"/>
<reference evidence="3 4" key="1">
    <citation type="submission" date="2018-05" db="EMBL/GenBank/DDBJ databases">
        <title>Complete Genome Sequences of Extremely Thermoacidophilic, Metal-Mobilizing Type-Strain Members of the Archaeal Family Sulfolobaceae: Acidianus brierleyi DSM-1651T, Acidianus sulfidivorans DSM-18786T, Metallosphaera hakonensis DSM-7519T, and Metallosphaera prunae DSM-10039T.</title>
        <authorList>
            <person name="Counts J.A."/>
            <person name="Kelly R.M."/>
        </authorList>
    </citation>
    <scope>NUCLEOTIDE SEQUENCE [LARGE SCALE GENOMIC DNA]</scope>
    <source>
        <strain evidence="3 4">DSM 1651</strain>
    </source>
</reference>